<dbReference type="PIRSF" id="PIRSF002583">
    <property type="entry name" value="Hsp90"/>
    <property type="match status" value="1"/>
</dbReference>
<evidence type="ECO:0000313" key="8">
    <source>
        <dbReference type="EMBL" id="MFC4352097.1"/>
    </source>
</evidence>
<keyword evidence="4 5" id="KW-0143">Chaperone</keyword>
<proteinExistence type="inferred from homology"/>
<dbReference type="InterPro" id="IPR036890">
    <property type="entry name" value="HATPase_C_sf"/>
</dbReference>
<feature type="region of interest" description="Disordered" evidence="6">
    <location>
        <begin position="482"/>
        <end position="503"/>
    </location>
</feature>
<dbReference type="PROSITE" id="PS00298">
    <property type="entry name" value="HSP90"/>
    <property type="match status" value="1"/>
</dbReference>
<name>A0ABV8ULG7_9PROT</name>
<evidence type="ECO:0000256" key="1">
    <source>
        <dbReference type="ARBA" id="ARBA00008239"/>
    </source>
</evidence>
<dbReference type="InterPro" id="IPR003594">
    <property type="entry name" value="HATPase_dom"/>
</dbReference>
<comment type="subcellular location">
    <subcellularLocation>
        <location evidence="5">Cytoplasm</location>
    </subcellularLocation>
</comment>
<keyword evidence="2 5" id="KW-0547">Nucleotide-binding</keyword>
<dbReference type="PRINTS" id="PR00775">
    <property type="entry name" value="HEATSHOCK90"/>
</dbReference>
<dbReference type="Pfam" id="PF13589">
    <property type="entry name" value="HATPase_c_3"/>
    <property type="match status" value="1"/>
</dbReference>
<evidence type="ECO:0000256" key="4">
    <source>
        <dbReference type="ARBA" id="ARBA00023186"/>
    </source>
</evidence>
<keyword evidence="9" id="KW-1185">Reference proteome</keyword>
<dbReference type="RefSeq" id="WP_382422447.1">
    <property type="nucleotide sequence ID" value="NZ_JBHSCW010000006.1"/>
</dbReference>
<keyword evidence="3 5" id="KW-0067">ATP-binding</keyword>
<dbReference type="SMART" id="SM00387">
    <property type="entry name" value="HATPase_c"/>
    <property type="match status" value="1"/>
</dbReference>
<dbReference type="SUPFAM" id="SSF55874">
    <property type="entry name" value="ATPase domain of HSP90 chaperone/DNA topoisomerase II/histidine kinase"/>
    <property type="match status" value="1"/>
</dbReference>
<evidence type="ECO:0000256" key="6">
    <source>
        <dbReference type="SAM" id="MobiDB-lite"/>
    </source>
</evidence>
<evidence type="ECO:0000313" key="9">
    <source>
        <dbReference type="Proteomes" id="UP001595799"/>
    </source>
</evidence>
<dbReference type="InterPro" id="IPR019805">
    <property type="entry name" value="Heat_shock_protein_90_CS"/>
</dbReference>
<dbReference type="Gene3D" id="1.20.120.790">
    <property type="entry name" value="Heat shock protein 90, C-terminal domain"/>
    <property type="match status" value="1"/>
</dbReference>
<dbReference type="Gene3D" id="3.40.50.11260">
    <property type="match status" value="1"/>
</dbReference>
<keyword evidence="5" id="KW-0963">Cytoplasm</keyword>
<dbReference type="Gene3D" id="3.30.230.80">
    <property type="match status" value="1"/>
</dbReference>
<comment type="subunit">
    <text evidence="5">Homodimer.</text>
</comment>
<comment type="similarity">
    <text evidence="1 5">Belongs to the heat shock protein 90 family.</text>
</comment>
<dbReference type="Gene3D" id="3.30.565.10">
    <property type="entry name" value="Histidine kinase-like ATPase, C-terminal domain"/>
    <property type="match status" value="1"/>
</dbReference>
<dbReference type="Pfam" id="PF00183">
    <property type="entry name" value="HSP90"/>
    <property type="match status" value="1"/>
</dbReference>
<gene>
    <name evidence="5 8" type="primary">htpG</name>
    <name evidence="8" type="ORF">ACFOW6_11140</name>
</gene>
<dbReference type="InterPro" id="IPR037196">
    <property type="entry name" value="HSP90_C"/>
</dbReference>
<dbReference type="SUPFAM" id="SSF54211">
    <property type="entry name" value="Ribosomal protein S5 domain 2-like"/>
    <property type="match status" value="1"/>
</dbReference>
<organism evidence="8 9">
    <name type="scientific">Fodinicurvata halophila</name>
    <dbReference type="NCBI Taxonomy" id="1419723"/>
    <lineage>
        <taxon>Bacteria</taxon>
        <taxon>Pseudomonadati</taxon>
        <taxon>Pseudomonadota</taxon>
        <taxon>Alphaproteobacteria</taxon>
        <taxon>Rhodospirillales</taxon>
        <taxon>Rhodovibrionaceae</taxon>
        <taxon>Fodinicurvata</taxon>
    </lineage>
</organism>
<sequence length="627" mass="71268">MSETSQETLSFQAEVSRLLDIVANALYSNREIFLRELVSNASDACDKLRYAALTEPQLLENDPELRIELSVDKDKGQLIISDNGIGMNREDLVESLGTIAKSGTSAFLDKLGDKRGEVDLIGQFGVGFYSAFMVAQHVSLETRRAGEETGWYWESTGHGSFTIAESDSAPARGTRITLTMKEDAQEFLEAANIRRIVKTYSDHIAFPVELKGEGDEENERLNSAGALWMRPKSEISDEQYKEFYKHVAHALDDPWTWLHFRVEGKLEYTGLLFIPSQRPYDLFDPQRKNSVRLYVKRVFITDDCETLLPSYLRFLRGIIDSEDLPLNISRELLQHNPMIAHLKSAIVKRVLGELERKAEKEPEDYVTFWESFGPVLKEGLYEDRDQSEQLLKLARFRSTRREGWVSLDEYIAGMKPGQNEIYFMTGEDPEVLRKSPQLEGFYDKDVEVLLMCDPIDEFWVPAVGSYQEKEFKSVTRAGADLDNIESESKDESQDTEAESEDSDVEALVTFLKENLSDKVKDVRASKRLTSSPVCLSADSGDLDLHLARMLKQHGQLNQEMSRILEVNPRHPLVRRLSEKLNNGADRSGLEDMGELLLDQARILDGDLPLDPASFSQRLSQLVQRSLE</sequence>
<evidence type="ECO:0000256" key="3">
    <source>
        <dbReference type="ARBA" id="ARBA00022840"/>
    </source>
</evidence>
<comment type="function">
    <text evidence="5">Molecular chaperone. Has ATPase activity.</text>
</comment>
<feature type="domain" description="Histidine kinase/HSP90-like ATPase" evidence="7">
    <location>
        <begin position="29"/>
        <end position="184"/>
    </location>
</feature>
<dbReference type="InterPro" id="IPR020568">
    <property type="entry name" value="Ribosomal_Su5_D2-typ_SF"/>
</dbReference>
<dbReference type="SUPFAM" id="SSF110942">
    <property type="entry name" value="HSP90 C-terminal domain"/>
    <property type="match status" value="1"/>
</dbReference>
<dbReference type="HAMAP" id="MF_00505">
    <property type="entry name" value="HSP90"/>
    <property type="match status" value="1"/>
</dbReference>
<evidence type="ECO:0000256" key="2">
    <source>
        <dbReference type="ARBA" id="ARBA00022741"/>
    </source>
</evidence>
<dbReference type="Proteomes" id="UP001595799">
    <property type="component" value="Unassembled WGS sequence"/>
</dbReference>
<dbReference type="EMBL" id="JBHSCW010000006">
    <property type="protein sequence ID" value="MFC4352097.1"/>
    <property type="molecule type" value="Genomic_DNA"/>
</dbReference>
<dbReference type="InterPro" id="IPR001404">
    <property type="entry name" value="Hsp90_fam"/>
</dbReference>
<feature type="region of interest" description="C" evidence="5">
    <location>
        <begin position="549"/>
        <end position="627"/>
    </location>
</feature>
<accession>A0ABV8ULG7</accession>
<evidence type="ECO:0000259" key="7">
    <source>
        <dbReference type="SMART" id="SM00387"/>
    </source>
</evidence>
<dbReference type="InterPro" id="IPR020575">
    <property type="entry name" value="Hsp90_N"/>
</dbReference>
<comment type="caution">
    <text evidence="8">The sequence shown here is derived from an EMBL/GenBank/DDBJ whole genome shotgun (WGS) entry which is preliminary data.</text>
</comment>
<keyword evidence="5" id="KW-0346">Stress response</keyword>
<dbReference type="PANTHER" id="PTHR11528">
    <property type="entry name" value="HEAT SHOCK PROTEIN 90 FAMILY MEMBER"/>
    <property type="match status" value="1"/>
</dbReference>
<comment type="caution">
    <text evidence="5">Lacks conserved residue(s) required for the propagation of feature annotation.</text>
</comment>
<evidence type="ECO:0000256" key="5">
    <source>
        <dbReference type="HAMAP-Rule" id="MF_00505"/>
    </source>
</evidence>
<feature type="region of interest" description="A; substrate-binding" evidence="5">
    <location>
        <begin position="1"/>
        <end position="330"/>
    </location>
</feature>
<dbReference type="CDD" id="cd16927">
    <property type="entry name" value="HATPase_Hsp90-like"/>
    <property type="match status" value="1"/>
</dbReference>
<protein>
    <recommendedName>
        <fullName evidence="5">Chaperone protein HtpG</fullName>
    </recommendedName>
    <alternativeName>
        <fullName evidence="5">Heat shock protein HtpG</fullName>
    </alternativeName>
    <alternativeName>
        <fullName evidence="5">High temperature protein G</fullName>
    </alternativeName>
</protein>
<dbReference type="NCBIfam" id="NF003555">
    <property type="entry name" value="PRK05218.1"/>
    <property type="match status" value="1"/>
</dbReference>
<feature type="compositionally biased region" description="Acidic residues" evidence="6">
    <location>
        <begin position="493"/>
        <end position="503"/>
    </location>
</feature>
<reference evidence="9" key="1">
    <citation type="journal article" date="2019" name="Int. J. Syst. Evol. Microbiol.">
        <title>The Global Catalogue of Microorganisms (GCM) 10K type strain sequencing project: providing services to taxonomists for standard genome sequencing and annotation.</title>
        <authorList>
            <consortium name="The Broad Institute Genomics Platform"/>
            <consortium name="The Broad Institute Genome Sequencing Center for Infectious Disease"/>
            <person name="Wu L."/>
            <person name="Ma J."/>
        </authorList>
    </citation>
    <scope>NUCLEOTIDE SEQUENCE [LARGE SCALE GENOMIC DNA]</scope>
    <source>
        <strain evidence="9">CECT 8472</strain>
    </source>
</reference>